<feature type="chain" id="PRO_5017780622" evidence="3">
    <location>
        <begin position="24"/>
        <end position="343"/>
    </location>
</feature>
<comment type="similarity">
    <text evidence="1">Belongs to the membrane fusion protein (MFP) (TC 8.A.1) family.</text>
</comment>
<dbReference type="Gene3D" id="2.40.420.20">
    <property type="match status" value="1"/>
</dbReference>
<evidence type="ECO:0000256" key="1">
    <source>
        <dbReference type="ARBA" id="ARBA00009477"/>
    </source>
</evidence>
<evidence type="ECO:0000256" key="2">
    <source>
        <dbReference type="SAM" id="Coils"/>
    </source>
</evidence>
<evidence type="ECO:0000259" key="5">
    <source>
        <dbReference type="Pfam" id="PF25954"/>
    </source>
</evidence>
<dbReference type="OrthoDB" id="9806939at2"/>
<feature type="domain" description="YknX-like C-terminal permuted SH3-like" evidence="6">
    <location>
        <begin position="272"/>
        <end position="341"/>
    </location>
</feature>
<accession>A0A3E1P120</accession>
<reference evidence="7 8" key="1">
    <citation type="submission" date="2018-08" db="EMBL/GenBank/DDBJ databases">
        <title>Chitinophaga sp. K20C18050901, a novel bacterium isolated from forest soil.</title>
        <authorList>
            <person name="Wang C."/>
        </authorList>
    </citation>
    <scope>NUCLEOTIDE SEQUENCE [LARGE SCALE GENOMIC DNA]</scope>
    <source>
        <strain evidence="7 8">K20C18050901</strain>
    </source>
</reference>
<evidence type="ECO:0000259" key="4">
    <source>
        <dbReference type="Pfam" id="PF25917"/>
    </source>
</evidence>
<dbReference type="Proteomes" id="UP000261174">
    <property type="component" value="Unassembled WGS sequence"/>
</dbReference>
<dbReference type="Pfam" id="PF25917">
    <property type="entry name" value="BSH_RND"/>
    <property type="match status" value="1"/>
</dbReference>
<proteinExistence type="inferred from homology"/>
<dbReference type="PANTHER" id="PTHR30469">
    <property type="entry name" value="MULTIDRUG RESISTANCE PROTEIN MDTA"/>
    <property type="match status" value="1"/>
</dbReference>
<feature type="domain" description="Multidrug resistance protein MdtA-like barrel-sandwich hybrid" evidence="4">
    <location>
        <begin position="59"/>
        <end position="186"/>
    </location>
</feature>
<name>A0A3E1P120_9BACT</name>
<evidence type="ECO:0000259" key="6">
    <source>
        <dbReference type="Pfam" id="PF25989"/>
    </source>
</evidence>
<evidence type="ECO:0000313" key="8">
    <source>
        <dbReference type="Proteomes" id="UP000261174"/>
    </source>
</evidence>
<dbReference type="EMBL" id="QTJV01000006">
    <property type="protein sequence ID" value="RFM33708.1"/>
    <property type="molecule type" value="Genomic_DNA"/>
</dbReference>
<dbReference type="InterPro" id="IPR058637">
    <property type="entry name" value="YknX-like_C"/>
</dbReference>
<sequence>MTLIVRQASLFLMVTLIAGCSTKADKKPQSDPVKVKTIRIQKAPLPNQLSYSGTIEPDNTADIGFAVAGTVNNVNVQEGDQVQQGQLLASIDATEYNNALAIANASLEQAEDMYHRLNDLYQKGSLPAKDYIEIKSKLAQAQANKSINAKHIADSKLYAPISGIITARKIEKGSTAAPGIPAFTIIKTDIVTAKITVPESEVGAIRNGMDAKVYIATLEDTIPGKITIINPQADAVSRTYSVKIKLINSNKRLLPGMLTNVFINTGKAVNTISIPATAIVRDADDLTYVFVANEQHKAIRKRITAGLLTGSNEVVITSGLQEGDQLITNGQSHLKDGSVVIVE</sequence>
<keyword evidence="8" id="KW-1185">Reference proteome</keyword>
<dbReference type="GO" id="GO:1990281">
    <property type="term" value="C:efflux pump complex"/>
    <property type="evidence" value="ECO:0007669"/>
    <property type="project" value="TreeGrafter"/>
</dbReference>
<keyword evidence="3" id="KW-0732">Signal</keyword>
<dbReference type="InterPro" id="IPR058792">
    <property type="entry name" value="Beta-barrel_RND_2"/>
</dbReference>
<protein>
    <submittedName>
        <fullName evidence="7">Efflux RND transporter periplasmic adaptor subunit</fullName>
    </submittedName>
</protein>
<dbReference type="InterPro" id="IPR006143">
    <property type="entry name" value="RND_pump_MFP"/>
</dbReference>
<gene>
    <name evidence="7" type="ORF">DXN04_17255</name>
</gene>
<dbReference type="NCBIfam" id="TIGR01730">
    <property type="entry name" value="RND_mfp"/>
    <property type="match status" value="1"/>
</dbReference>
<feature type="signal peptide" evidence="3">
    <location>
        <begin position="1"/>
        <end position="23"/>
    </location>
</feature>
<dbReference type="GO" id="GO:0015562">
    <property type="term" value="F:efflux transmembrane transporter activity"/>
    <property type="evidence" value="ECO:0007669"/>
    <property type="project" value="TreeGrafter"/>
</dbReference>
<feature type="coiled-coil region" evidence="2">
    <location>
        <begin position="93"/>
        <end position="120"/>
    </location>
</feature>
<evidence type="ECO:0000256" key="3">
    <source>
        <dbReference type="SAM" id="SignalP"/>
    </source>
</evidence>
<dbReference type="SUPFAM" id="SSF111369">
    <property type="entry name" value="HlyD-like secretion proteins"/>
    <property type="match status" value="1"/>
</dbReference>
<evidence type="ECO:0000313" key="7">
    <source>
        <dbReference type="EMBL" id="RFM33708.1"/>
    </source>
</evidence>
<comment type="caution">
    <text evidence="7">The sequence shown here is derived from an EMBL/GenBank/DDBJ whole genome shotgun (WGS) entry which is preliminary data.</text>
</comment>
<organism evidence="7 8">
    <name type="scientific">Chitinophaga silvisoli</name>
    <dbReference type="NCBI Taxonomy" id="2291814"/>
    <lineage>
        <taxon>Bacteria</taxon>
        <taxon>Pseudomonadati</taxon>
        <taxon>Bacteroidota</taxon>
        <taxon>Chitinophagia</taxon>
        <taxon>Chitinophagales</taxon>
        <taxon>Chitinophagaceae</taxon>
        <taxon>Chitinophaga</taxon>
    </lineage>
</organism>
<dbReference type="PROSITE" id="PS51257">
    <property type="entry name" value="PROKAR_LIPOPROTEIN"/>
    <property type="match status" value="1"/>
</dbReference>
<feature type="domain" description="CusB-like beta-barrel" evidence="5">
    <location>
        <begin position="194"/>
        <end position="264"/>
    </location>
</feature>
<dbReference type="InterPro" id="IPR058625">
    <property type="entry name" value="MdtA-like_BSH"/>
</dbReference>
<keyword evidence="2" id="KW-0175">Coiled coil</keyword>
<dbReference type="Pfam" id="PF25954">
    <property type="entry name" value="Beta-barrel_RND_2"/>
    <property type="match status" value="1"/>
</dbReference>
<dbReference type="Gene3D" id="2.40.30.170">
    <property type="match status" value="1"/>
</dbReference>
<dbReference type="RefSeq" id="WP_116854630.1">
    <property type="nucleotide sequence ID" value="NZ_QTJV01000006.1"/>
</dbReference>
<dbReference type="Pfam" id="PF25989">
    <property type="entry name" value="YknX_C"/>
    <property type="match status" value="1"/>
</dbReference>
<dbReference type="AlphaFoldDB" id="A0A3E1P120"/>
<dbReference type="Gene3D" id="2.40.50.100">
    <property type="match status" value="1"/>
</dbReference>